<keyword evidence="1" id="KW-0472">Membrane</keyword>
<comment type="caution">
    <text evidence="3">The sequence shown here is derived from an EMBL/GenBank/DDBJ whole genome shotgun (WGS) entry which is preliminary data.</text>
</comment>
<evidence type="ECO:0000313" key="4">
    <source>
        <dbReference type="Proteomes" id="UP001302949"/>
    </source>
</evidence>
<keyword evidence="4" id="KW-1185">Reference proteome</keyword>
<keyword evidence="3" id="KW-0418">Kinase</keyword>
<evidence type="ECO:0000313" key="3">
    <source>
        <dbReference type="EMBL" id="MEA5141844.1"/>
    </source>
</evidence>
<keyword evidence="1" id="KW-1133">Transmembrane helix</keyword>
<feature type="transmembrane region" description="Helical" evidence="1">
    <location>
        <begin position="10"/>
        <end position="28"/>
    </location>
</feature>
<dbReference type="PANTHER" id="PTHR34220:SF7">
    <property type="entry name" value="SENSOR HISTIDINE KINASE YPDA"/>
    <property type="match status" value="1"/>
</dbReference>
<feature type="transmembrane region" description="Helical" evidence="1">
    <location>
        <begin position="34"/>
        <end position="57"/>
    </location>
</feature>
<proteinExistence type="predicted"/>
<evidence type="ECO:0000259" key="2">
    <source>
        <dbReference type="Pfam" id="PF06580"/>
    </source>
</evidence>
<organism evidence="3 4">
    <name type="scientific">Arcicella rigui</name>
    <dbReference type="NCBI Taxonomy" id="797020"/>
    <lineage>
        <taxon>Bacteria</taxon>
        <taxon>Pseudomonadati</taxon>
        <taxon>Bacteroidota</taxon>
        <taxon>Cytophagia</taxon>
        <taxon>Cytophagales</taxon>
        <taxon>Flectobacillaceae</taxon>
        <taxon>Arcicella</taxon>
    </lineage>
</organism>
<dbReference type="Proteomes" id="UP001302949">
    <property type="component" value="Unassembled WGS sequence"/>
</dbReference>
<dbReference type="EMBL" id="JAYFUM010000033">
    <property type="protein sequence ID" value="MEA5141844.1"/>
    <property type="molecule type" value="Genomic_DNA"/>
</dbReference>
<sequence length="344" mass="40429">MKAIQTKYHVYYWIFDLLFHGFIHFTNFGTKVNLISIGIITYNISLKMMAFYFTLKVIFPNLLDKQKPFLLTIALISSLFFIANFGVLIDFTLLPHAEGDSTDSTQWSIDIMIRVWELVLIIPTAFVYWYAEKTIIQQRKQQEIQKQTNELKKIVLQSELSSLKNQINPDLLFSTLSFFHQQAQPLSPNLSRAITLLSNIMQYVVYHNEKGGKVSLETEIKHIQDYIEIQQLRFDNRLQVVFKVIGDFTNKQIMPLILITFIENAFKHGELNNPNNPLQILLLVNDDQLLFTTHNAKRIRMQEASEMIGLENTKKRLMLGYFRKHELEIKDEWNFYQVRLSLNL</sequence>
<gene>
    <name evidence="3" type="ORF">VB248_21995</name>
</gene>
<name>A0ABU5QG53_9BACT</name>
<reference evidence="3 4" key="1">
    <citation type="submission" date="2023-12" db="EMBL/GenBank/DDBJ databases">
        <title>Novel species of the genus Arcicella isolated from rivers.</title>
        <authorList>
            <person name="Lu H."/>
        </authorList>
    </citation>
    <scope>NUCLEOTIDE SEQUENCE [LARGE SCALE GENOMIC DNA]</scope>
    <source>
        <strain evidence="3 4">KCTC 23307</strain>
    </source>
</reference>
<accession>A0ABU5QG53</accession>
<protein>
    <submittedName>
        <fullName evidence="3">Histidine kinase</fullName>
    </submittedName>
</protein>
<dbReference type="InterPro" id="IPR050640">
    <property type="entry name" value="Bact_2-comp_sensor_kinase"/>
</dbReference>
<dbReference type="InterPro" id="IPR010559">
    <property type="entry name" value="Sig_transdc_His_kin_internal"/>
</dbReference>
<dbReference type="GO" id="GO:0016301">
    <property type="term" value="F:kinase activity"/>
    <property type="evidence" value="ECO:0007669"/>
    <property type="project" value="UniProtKB-KW"/>
</dbReference>
<keyword evidence="1" id="KW-0812">Transmembrane</keyword>
<keyword evidence="3" id="KW-0808">Transferase</keyword>
<dbReference type="RefSeq" id="WP_323298997.1">
    <property type="nucleotide sequence ID" value="NZ_JAYFUM010000033.1"/>
</dbReference>
<dbReference type="PANTHER" id="PTHR34220">
    <property type="entry name" value="SENSOR HISTIDINE KINASE YPDA"/>
    <property type="match status" value="1"/>
</dbReference>
<evidence type="ECO:0000256" key="1">
    <source>
        <dbReference type="SAM" id="Phobius"/>
    </source>
</evidence>
<feature type="domain" description="Signal transduction histidine kinase internal region" evidence="2">
    <location>
        <begin position="159"/>
        <end position="238"/>
    </location>
</feature>
<dbReference type="Pfam" id="PF06580">
    <property type="entry name" value="His_kinase"/>
    <property type="match status" value="1"/>
</dbReference>
<feature type="transmembrane region" description="Helical" evidence="1">
    <location>
        <begin position="111"/>
        <end position="131"/>
    </location>
</feature>
<feature type="transmembrane region" description="Helical" evidence="1">
    <location>
        <begin position="69"/>
        <end position="91"/>
    </location>
</feature>